<evidence type="ECO:0000256" key="1">
    <source>
        <dbReference type="ARBA" id="ARBA00004173"/>
    </source>
</evidence>
<keyword evidence="5" id="KW-0496">Mitochondrion</keyword>
<keyword evidence="6" id="KW-0687">Ribonucleoprotein</keyword>
<proteinExistence type="inferred from homology"/>
<evidence type="ECO:0000256" key="8">
    <source>
        <dbReference type="ARBA" id="ARBA00035344"/>
    </source>
</evidence>
<keyword evidence="3" id="KW-0809">Transit peptide</keyword>
<evidence type="ECO:0000256" key="7">
    <source>
        <dbReference type="ARBA" id="ARBA00035138"/>
    </source>
</evidence>
<evidence type="ECO:0000256" key="6">
    <source>
        <dbReference type="ARBA" id="ARBA00023274"/>
    </source>
</evidence>
<sequence length="251" mass="29397">MNLVTRSNHLFLKLAQTNWYPCSTSFEHCTGNLLIVRWRKMRLDPPNLNKRMKVPFKNPLEEGEQDEISRLHQMNNFKDESLRIYLKKLYHKAIDSAAAEIREADEEEQEHRENMEYLNKENKRLAAVREERIRKEVDERLEYVMLSKMRHNEKAQRLHEEALQALQDAEELVQSFIPADRIAAALEEAYDNPVDYNYAIDSKGFMYPGLKTKPTDIAPEFRPHLNDPDVAKIGAIDLSPLRQKHAEKAAN</sequence>
<keyword evidence="10" id="KW-1185">Reference proteome</keyword>
<dbReference type="InterPro" id="IPR026140">
    <property type="entry name" value="Ribosomal_mS26"/>
</dbReference>
<evidence type="ECO:0000256" key="9">
    <source>
        <dbReference type="SAM" id="Coils"/>
    </source>
</evidence>
<dbReference type="CTD" id="64949"/>
<keyword evidence="9" id="KW-0175">Coiled coil</keyword>
<name>A0A8B7PIJ5_HYAAZ</name>
<dbReference type="OrthoDB" id="5988811at2759"/>
<dbReference type="PANTHER" id="PTHR21035">
    <property type="entry name" value="28S RIBOSOMAL PROTEIN S26, MITOCHONDRIAL"/>
    <property type="match status" value="1"/>
</dbReference>
<dbReference type="KEGG" id="hazt:108681303"/>
<reference evidence="11" key="1">
    <citation type="submission" date="2025-08" db="UniProtKB">
        <authorList>
            <consortium name="RefSeq"/>
        </authorList>
    </citation>
    <scope>IDENTIFICATION</scope>
    <source>
        <tissue evidence="11">Whole organism</tissue>
    </source>
</reference>
<gene>
    <name evidence="11" type="primary">LOC108681303</name>
</gene>
<dbReference type="GO" id="GO:0005763">
    <property type="term" value="C:mitochondrial small ribosomal subunit"/>
    <property type="evidence" value="ECO:0007669"/>
    <property type="project" value="InterPro"/>
</dbReference>
<dbReference type="RefSeq" id="XP_018025815.1">
    <property type="nucleotide sequence ID" value="XM_018170326.2"/>
</dbReference>
<evidence type="ECO:0000256" key="4">
    <source>
        <dbReference type="ARBA" id="ARBA00022980"/>
    </source>
</evidence>
<protein>
    <recommendedName>
        <fullName evidence="7">Small ribosomal subunit protein mS26</fullName>
    </recommendedName>
    <alternativeName>
        <fullName evidence="8">28S ribosomal protein S26, mitochondrial</fullName>
    </alternativeName>
</protein>
<feature type="coiled-coil region" evidence="9">
    <location>
        <begin position="87"/>
        <end position="121"/>
    </location>
</feature>
<evidence type="ECO:0000256" key="2">
    <source>
        <dbReference type="ARBA" id="ARBA00009672"/>
    </source>
</evidence>
<comment type="similarity">
    <text evidence="2">Belongs to the mitochondrion-specific ribosomal protein mS26 family.</text>
</comment>
<dbReference type="Pfam" id="PF14943">
    <property type="entry name" value="MRP-S26"/>
    <property type="match status" value="1"/>
</dbReference>
<dbReference type="GeneID" id="108681303"/>
<keyword evidence="4 11" id="KW-0689">Ribosomal protein</keyword>
<evidence type="ECO:0000256" key="3">
    <source>
        <dbReference type="ARBA" id="ARBA00022946"/>
    </source>
</evidence>
<organism evidence="10 11">
    <name type="scientific">Hyalella azteca</name>
    <name type="common">Amphipod</name>
    <dbReference type="NCBI Taxonomy" id="294128"/>
    <lineage>
        <taxon>Eukaryota</taxon>
        <taxon>Metazoa</taxon>
        <taxon>Ecdysozoa</taxon>
        <taxon>Arthropoda</taxon>
        <taxon>Crustacea</taxon>
        <taxon>Multicrustacea</taxon>
        <taxon>Malacostraca</taxon>
        <taxon>Eumalacostraca</taxon>
        <taxon>Peracarida</taxon>
        <taxon>Amphipoda</taxon>
        <taxon>Senticaudata</taxon>
        <taxon>Talitrida</taxon>
        <taxon>Talitroidea</taxon>
        <taxon>Hyalellidae</taxon>
        <taxon>Hyalella</taxon>
    </lineage>
</organism>
<evidence type="ECO:0000313" key="11">
    <source>
        <dbReference type="RefSeq" id="XP_018025815.1"/>
    </source>
</evidence>
<evidence type="ECO:0000256" key="5">
    <source>
        <dbReference type="ARBA" id="ARBA00023128"/>
    </source>
</evidence>
<dbReference type="AlphaFoldDB" id="A0A8B7PIJ5"/>
<evidence type="ECO:0000313" key="10">
    <source>
        <dbReference type="Proteomes" id="UP000694843"/>
    </source>
</evidence>
<accession>A0A8B7PIJ5</accession>
<comment type="subcellular location">
    <subcellularLocation>
        <location evidence="1">Mitochondrion</location>
    </subcellularLocation>
</comment>
<dbReference type="Proteomes" id="UP000694843">
    <property type="component" value="Unplaced"/>
</dbReference>
<dbReference type="PANTHER" id="PTHR21035:SF2">
    <property type="entry name" value="SMALL RIBOSOMAL SUBUNIT PROTEIN MS26"/>
    <property type="match status" value="1"/>
</dbReference>